<keyword evidence="1" id="KW-0812">Transmembrane</keyword>
<reference evidence="4" key="1">
    <citation type="journal article" date="2019" name="Int. J. Syst. Evol. Microbiol.">
        <title>The Global Catalogue of Microorganisms (GCM) 10K type strain sequencing project: providing services to taxonomists for standard genome sequencing and annotation.</title>
        <authorList>
            <consortium name="The Broad Institute Genomics Platform"/>
            <consortium name="The Broad Institute Genome Sequencing Center for Infectious Disease"/>
            <person name="Wu L."/>
            <person name="Ma J."/>
        </authorList>
    </citation>
    <scope>NUCLEOTIDE SEQUENCE [LARGE SCALE GENOMIC DNA]</scope>
    <source>
        <strain evidence="4">CCM 7427</strain>
    </source>
</reference>
<evidence type="ECO:0000259" key="2">
    <source>
        <dbReference type="PROSITE" id="PS51724"/>
    </source>
</evidence>
<evidence type="ECO:0000256" key="1">
    <source>
        <dbReference type="SAM" id="Phobius"/>
    </source>
</evidence>
<dbReference type="InterPro" id="IPR007730">
    <property type="entry name" value="SPOR-like_dom"/>
</dbReference>
<keyword evidence="1" id="KW-0472">Membrane</keyword>
<dbReference type="RefSeq" id="WP_386835384.1">
    <property type="nucleotide sequence ID" value="NZ_JBHUNP010000001.1"/>
</dbReference>
<dbReference type="EMBL" id="JBHUNP010000001">
    <property type="protein sequence ID" value="MFD2649750.1"/>
    <property type="molecule type" value="Genomic_DNA"/>
</dbReference>
<evidence type="ECO:0000313" key="3">
    <source>
        <dbReference type="EMBL" id="MFD2649750.1"/>
    </source>
</evidence>
<name>A0ABW5QPW6_9HYPH</name>
<proteinExistence type="predicted"/>
<feature type="domain" description="SPOR" evidence="2">
    <location>
        <begin position="172"/>
        <end position="253"/>
    </location>
</feature>
<protein>
    <submittedName>
        <fullName evidence="3">SPOR domain-containing protein</fullName>
    </submittedName>
</protein>
<feature type="transmembrane region" description="Helical" evidence="1">
    <location>
        <begin position="15"/>
        <end position="37"/>
    </location>
</feature>
<organism evidence="3 4">
    <name type="scientific">Devosia albogilva</name>
    <dbReference type="NCBI Taxonomy" id="429726"/>
    <lineage>
        <taxon>Bacteria</taxon>
        <taxon>Pseudomonadati</taxon>
        <taxon>Pseudomonadota</taxon>
        <taxon>Alphaproteobacteria</taxon>
        <taxon>Hyphomicrobiales</taxon>
        <taxon>Devosiaceae</taxon>
        <taxon>Devosia</taxon>
    </lineage>
</organism>
<dbReference type="Proteomes" id="UP001597521">
    <property type="component" value="Unassembled WGS sequence"/>
</dbReference>
<dbReference type="Pfam" id="PF05036">
    <property type="entry name" value="SPOR"/>
    <property type="match status" value="1"/>
</dbReference>
<accession>A0ABW5QPW6</accession>
<keyword evidence="1" id="KW-1133">Transmembrane helix</keyword>
<dbReference type="PROSITE" id="PS51724">
    <property type="entry name" value="SPOR"/>
    <property type="match status" value="1"/>
</dbReference>
<gene>
    <name evidence="3" type="ORF">ACFSX5_18335</name>
</gene>
<evidence type="ECO:0000313" key="4">
    <source>
        <dbReference type="Proteomes" id="UP001597521"/>
    </source>
</evidence>
<sequence length="260" mass="27334">MAKASEQFRQSDVTLWGIVALVMGAVAVLGANVSALLPQDTLASLHKSRLQGPTLEQLRGQVAELREQTVVLKRENSVLAARFALNEQQGSDVLRRVGALEVSMPKLLEAVPDSVLIDRSNVTAGIGQEPATVYPAEGGTVVVRQRPMPQASVPQNAQPLPALPAEVAALPPPNDRPHGVAIGPSVTAEEAAATWQDLTLKLGPVLFGLSPALAGEGERQRIVVGPIAELAEASALCQRLERVAIACTPQPYDGVPLAVE</sequence>
<comment type="caution">
    <text evidence="3">The sequence shown here is derived from an EMBL/GenBank/DDBJ whole genome shotgun (WGS) entry which is preliminary data.</text>
</comment>
<keyword evidence="4" id="KW-1185">Reference proteome</keyword>